<dbReference type="InterPro" id="IPR014721">
    <property type="entry name" value="Ribsml_uS5_D2-typ_fold_subgr"/>
</dbReference>
<dbReference type="InterPro" id="IPR036554">
    <property type="entry name" value="GHMP_kinase_C_sf"/>
</dbReference>
<dbReference type="Pfam" id="PF00288">
    <property type="entry name" value="GHMP_kinases_N"/>
    <property type="match status" value="1"/>
</dbReference>
<dbReference type="HAMAP" id="MF_00061">
    <property type="entry name" value="IspE"/>
    <property type="match status" value="1"/>
</dbReference>
<dbReference type="AlphaFoldDB" id="A0A381TQP0"/>
<dbReference type="GO" id="GO:0016114">
    <property type="term" value="P:terpenoid biosynthetic process"/>
    <property type="evidence" value="ECO:0007669"/>
    <property type="project" value="InterPro"/>
</dbReference>
<dbReference type="GO" id="GO:0005524">
    <property type="term" value="F:ATP binding"/>
    <property type="evidence" value="ECO:0007669"/>
    <property type="project" value="UniProtKB-KW"/>
</dbReference>
<dbReference type="GO" id="GO:0050515">
    <property type="term" value="F:4-(cytidine 5'-diphospho)-2-C-methyl-D-erythritol kinase activity"/>
    <property type="evidence" value="ECO:0007669"/>
    <property type="project" value="InterPro"/>
</dbReference>
<dbReference type="SUPFAM" id="SSF54211">
    <property type="entry name" value="Ribosomal protein S5 domain 2-like"/>
    <property type="match status" value="1"/>
</dbReference>
<evidence type="ECO:0000256" key="3">
    <source>
        <dbReference type="ARBA" id="ARBA00022777"/>
    </source>
</evidence>
<gene>
    <name evidence="6" type="ORF">METZ01_LOCUS70993</name>
</gene>
<reference evidence="6" key="1">
    <citation type="submission" date="2018-05" db="EMBL/GenBank/DDBJ databases">
        <authorList>
            <person name="Lanie J.A."/>
            <person name="Ng W.-L."/>
            <person name="Kazmierczak K.M."/>
            <person name="Andrzejewski T.M."/>
            <person name="Davidsen T.M."/>
            <person name="Wayne K.J."/>
            <person name="Tettelin H."/>
            <person name="Glass J.I."/>
            <person name="Rusch D."/>
            <person name="Podicherti R."/>
            <person name="Tsui H.-C.T."/>
            <person name="Winkler M.E."/>
        </authorList>
    </citation>
    <scope>NUCLEOTIDE SEQUENCE</scope>
</reference>
<keyword evidence="4" id="KW-0067">ATP-binding</keyword>
<feature type="domain" description="GHMP kinase N-terminal" evidence="5">
    <location>
        <begin position="68"/>
        <end position="150"/>
    </location>
</feature>
<protein>
    <recommendedName>
        <fullName evidence="5">GHMP kinase N-terminal domain-containing protein</fullName>
    </recommendedName>
</protein>
<evidence type="ECO:0000256" key="2">
    <source>
        <dbReference type="ARBA" id="ARBA00022741"/>
    </source>
</evidence>
<keyword evidence="2" id="KW-0547">Nucleotide-binding</keyword>
<proteinExistence type="inferred from homology"/>
<keyword evidence="1" id="KW-0808">Transferase</keyword>
<evidence type="ECO:0000259" key="5">
    <source>
        <dbReference type="Pfam" id="PF00288"/>
    </source>
</evidence>
<keyword evidence="3" id="KW-0418">Kinase</keyword>
<dbReference type="EMBL" id="UINC01004968">
    <property type="protein sequence ID" value="SVA18139.1"/>
    <property type="molecule type" value="Genomic_DNA"/>
</dbReference>
<dbReference type="InterPro" id="IPR004424">
    <property type="entry name" value="IspE"/>
</dbReference>
<dbReference type="Gene3D" id="3.30.70.890">
    <property type="entry name" value="GHMP kinase, C-terminal domain"/>
    <property type="match status" value="1"/>
</dbReference>
<dbReference type="Gene3D" id="3.30.230.10">
    <property type="match status" value="1"/>
</dbReference>
<sequence length="226" mass="24700">MTRKNLRIRAYAKINLNLRILGRRRDGMHELRTILQTIDLYDTLTFQQQLGPFKLLSANSEIPMDKTNLIWRAAKAIVSGPGRGGDRLNNLSVSLIKRIPLQAGLGGGSADAAATLVAIDRLRKLKTRSEVLHTLAADLGADVPFFLVGGTAVGFGLGDEIYPLIDLPKYWVVLLIPPFGVSTGDAYNWYDSAKSQSHRRSHGVLPLGNSALAHVVRIVNDLEAPV</sequence>
<dbReference type="InterPro" id="IPR006204">
    <property type="entry name" value="GHMP_kinase_N_dom"/>
</dbReference>
<name>A0A381TQP0_9ZZZZ</name>
<dbReference type="PANTHER" id="PTHR43527:SF2">
    <property type="entry name" value="4-DIPHOSPHOCYTIDYL-2-C-METHYL-D-ERYTHRITOL KINASE, CHLOROPLASTIC"/>
    <property type="match status" value="1"/>
</dbReference>
<evidence type="ECO:0000256" key="4">
    <source>
        <dbReference type="ARBA" id="ARBA00022840"/>
    </source>
</evidence>
<feature type="non-terminal residue" evidence="6">
    <location>
        <position position="226"/>
    </location>
</feature>
<evidence type="ECO:0000256" key="1">
    <source>
        <dbReference type="ARBA" id="ARBA00022679"/>
    </source>
</evidence>
<dbReference type="PANTHER" id="PTHR43527">
    <property type="entry name" value="4-DIPHOSPHOCYTIDYL-2-C-METHYL-D-ERYTHRITOL KINASE, CHLOROPLASTIC"/>
    <property type="match status" value="1"/>
</dbReference>
<dbReference type="NCBIfam" id="TIGR00154">
    <property type="entry name" value="ispE"/>
    <property type="match status" value="1"/>
</dbReference>
<organism evidence="6">
    <name type="scientific">marine metagenome</name>
    <dbReference type="NCBI Taxonomy" id="408172"/>
    <lineage>
        <taxon>unclassified sequences</taxon>
        <taxon>metagenomes</taxon>
        <taxon>ecological metagenomes</taxon>
    </lineage>
</organism>
<accession>A0A381TQP0</accession>
<dbReference type="InterPro" id="IPR020568">
    <property type="entry name" value="Ribosomal_Su5_D2-typ_SF"/>
</dbReference>
<evidence type="ECO:0000313" key="6">
    <source>
        <dbReference type="EMBL" id="SVA18139.1"/>
    </source>
</evidence>
<dbReference type="SUPFAM" id="SSF55060">
    <property type="entry name" value="GHMP Kinase, C-terminal domain"/>
    <property type="match status" value="1"/>
</dbReference>